<dbReference type="GO" id="GO:0004673">
    <property type="term" value="F:protein histidine kinase activity"/>
    <property type="evidence" value="ECO:0007669"/>
    <property type="project" value="UniProtKB-EC"/>
</dbReference>
<evidence type="ECO:0000259" key="8">
    <source>
        <dbReference type="Pfam" id="PF02518"/>
    </source>
</evidence>
<keyword evidence="5 9" id="KW-0808">Transferase</keyword>
<feature type="domain" description="Histidine kinase/HSP90-like ATPase" evidence="8">
    <location>
        <begin position="28"/>
        <end position="78"/>
    </location>
</feature>
<dbReference type="Proteomes" id="UP000698242">
    <property type="component" value="Unassembled WGS sequence"/>
</dbReference>
<keyword evidence="7" id="KW-0472">Membrane</keyword>
<dbReference type="Gene3D" id="3.30.565.10">
    <property type="entry name" value="Histidine kinase-like ATPase, C-terminal domain"/>
    <property type="match status" value="1"/>
</dbReference>
<sequence>NSCPNLRQVRNLRSGENWEGAGQETLTFVRGEASRNAGTGGAGLGLSIAQAIARSHGGTVALGNRAGGGLRATLRLPCGAQEG</sequence>
<evidence type="ECO:0000256" key="4">
    <source>
        <dbReference type="ARBA" id="ARBA00022553"/>
    </source>
</evidence>
<dbReference type="Pfam" id="PF02518">
    <property type="entry name" value="HATPase_c"/>
    <property type="match status" value="1"/>
</dbReference>
<dbReference type="EMBL" id="APKE01000037">
    <property type="protein sequence ID" value="KAF0674576.1"/>
    <property type="molecule type" value="Genomic_DNA"/>
</dbReference>
<evidence type="ECO:0000256" key="2">
    <source>
        <dbReference type="ARBA" id="ARBA00004370"/>
    </source>
</evidence>
<feature type="non-terminal residue" evidence="9">
    <location>
        <position position="1"/>
    </location>
</feature>
<reference evidence="9" key="1">
    <citation type="submission" date="2013-03" db="EMBL/GenBank/DDBJ databases">
        <title>Genome Sequence of the Profundibacterium mesophilum strain KAUST100406-0324T from Red Sea, a novel genus in the family Rhodobacteraceae.</title>
        <authorList>
            <person name="Essack M."/>
            <person name="Alam I."/>
            <person name="Lafi F."/>
            <person name="Alawi W."/>
            <person name="Kamanu F."/>
            <person name="Al-Suwailem A."/>
            <person name="Lee O.O."/>
            <person name="Xu Y."/>
            <person name="Bajic V."/>
            <person name="Qian P.-Y."/>
            <person name="Archer J."/>
        </authorList>
    </citation>
    <scope>NUCLEOTIDE SEQUENCE</scope>
    <source>
        <strain evidence="9">KAUST100406-0324</strain>
    </source>
</reference>
<proteinExistence type="predicted"/>
<dbReference type="PANTHER" id="PTHR45436:SF5">
    <property type="entry name" value="SENSOR HISTIDINE KINASE TRCS"/>
    <property type="match status" value="1"/>
</dbReference>
<keyword evidence="6 9" id="KW-0418">Kinase</keyword>
<evidence type="ECO:0000256" key="7">
    <source>
        <dbReference type="ARBA" id="ARBA00023136"/>
    </source>
</evidence>
<evidence type="ECO:0000256" key="1">
    <source>
        <dbReference type="ARBA" id="ARBA00000085"/>
    </source>
</evidence>
<accession>A0A921NT16</accession>
<dbReference type="GO" id="GO:0016020">
    <property type="term" value="C:membrane"/>
    <property type="evidence" value="ECO:0007669"/>
    <property type="project" value="UniProtKB-SubCell"/>
</dbReference>
<dbReference type="InterPro" id="IPR003594">
    <property type="entry name" value="HATPase_dom"/>
</dbReference>
<dbReference type="PRINTS" id="PR00344">
    <property type="entry name" value="BCTRLSENSOR"/>
</dbReference>
<gene>
    <name evidence="9" type="ORF">PMES_03162</name>
</gene>
<dbReference type="SUPFAM" id="SSF55874">
    <property type="entry name" value="ATPase domain of HSP90 chaperone/DNA topoisomerase II/histidine kinase"/>
    <property type="match status" value="1"/>
</dbReference>
<dbReference type="PANTHER" id="PTHR45436">
    <property type="entry name" value="SENSOR HISTIDINE KINASE YKOH"/>
    <property type="match status" value="1"/>
</dbReference>
<keyword evidence="4" id="KW-0597">Phosphoprotein</keyword>
<dbReference type="InterPro" id="IPR050428">
    <property type="entry name" value="TCS_sensor_his_kinase"/>
</dbReference>
<evidence type="ECO:0000256" key="6">
    <source>
        <dbReference type="ARBA" id="ARBA00022777"/>
    </source>
</evidence>
<comment type="catalytic activity">
    <reaction evidence="1">
        <text>ATP + protein L-histidine = ADP + protein N-phospho-L-histidine.</text>
        <dbReference type="EC" id="2.7.13.3"/>
    </reaction>
</comment>
<protein>
    <recommendedName>
        <fullName evidence="3">histidine kinase</fullName>
        <ecNumber evidence="3">2.7.13.3</ecNumber>
    </recommendedName>
</protein>
<evidence type="ECO:0000313" key="9">
    <source>
        <dbReference type="EMBL" id="KAF0674576.1"/>
    </source>
</evidence>
<dbReference type="InterPro" id="IPR036890">
    <property type="entry name" value="HATPase_C_sf"/>
</dbReference>
<comment type="subcellular location">
    <subcellularLocation>
        <location evidence="2">Membrane</location>
    </subcellularLocation>
</comment>
<evidence type="ECO:0000256" key="3">
    <source>
        <dbReference type="ARBA" id="ARBA00012438"/>
    </source>
</evidence>
<dbReference type="RefSeq" id="WP_236549841.1">
    <property type="nucleotide sequence ID" value="NZ_APKE01000037.1"/>
</dbReference>
<organism evidence="9 10">
    <name type="scientific">Profundibacterium mesophilum KAUST100406-0324</name>
    <dbReference type="NCBI Taxonomy" id="1037889"/>
    <lineage>
        <taxon>Bacteria</taxon>
        <taxon>Pseudomonadati</taxon>
        <taxon>Pseudomonadota</taxon>
        <taxon>Alphaproteobacteria</taxon>
        <taxon>Rhodobacterales</taxon>
        <taxon>Roseobacteraceae</taxon>
        <taxon>Profundibacterium</taxon>
    </lineage>
</organism>
<keyword evidence="10" id="KW-1185">Reference proteome</keyword>
<evidence type="ECO:0000256" key="5">
    <source>
        <dbReference type="ARBA" id="ARBA00022679"/>
    </source>
</evidence>
<comment type="caution">
    <text evidence="9">The sequence shown here is derived from an EMBL/GenBank/DDBJ whole genome shotgun (WGS) entry which is preliminary data.</text>
</comment>
<dbReference type="AlphaFoldDB" id="A0A921NT16"/>
<name>A0A921NT16_9RHOB</name>
<evidence type="ECO:0000313" key="10">
    <source>
        <dbReference type="Proteomes" id="UP000698242"/>
    </source>
</evidence>
<dbReference type="EC" id="2.7.13.3" evidence="3"/>
<dbReference type="InterPro" id="IPR004358">
    <property type="entry name" value="Sig_transdc_His_kin-like_C"/>
</dbReference>